<comment type="caution">
    <text evidence="2">The sequence shown here is derived from an EMBL/GenBank/DDBJ whole genome shotgun (WGS) entry which is preliminary data.</text>
</comment>
<reference evidence="2" key="1">
    <citation type="journal article" date="2020" name="mSystems">
        <title>Genome- and Community-Level Interaction Insights into Carbon Utilization and Element Cycling Functions of Hydrothermarchaeota in Hydrothermal Sediment.</title>
        <authorList>
            <person name="Zhou Z."/>
            <person name="Liu Y."/>
            <person name="Xu W."/>
            <person name="Pan J."/>
            <person name="Luo Z.H."/>
            <person name="Li M."/>
        </authorList>
    </citation>
    <scope>NUCLEOTIDE SEQUENCE [LARGE SCALE GENOMIC DNA]</scope>
    <source>
        <strain evidence="2">SpSt-1224</strain>
    </source>
</reference>
<sequence length="177" mass="19188">MVIKGNTPVAMLLYLAAGFMGLLAVSFLLVLPARQDAEGLRRQIAETEARIEEAKLLDPLYARLTALQKAREELGVPPVPPLEGLEGEVGRIAPELERVSQLAGMKLVSATPSPASLEGGSDLLLVDLVIEGDFPALRELLLGLLEIPYLQAVSSLQIREIIGGREYTLQLLVKLRK</sequence>
<name>A0A7C2TFM6_9BACT</name>
<dbReference type="EMBL" id="DSDS01000032">
    <property type="protein sequence ID" value="HET97366.1"/>
    <property type="molecule type" value="Genomic_DNA"/>
</dbReference>
<accession>A0A7C2TFM6</accession>
<evidence type="ECO:0000256" key="1">
    <source>
        <dbReference type="SAM" id="Phobius"/>
    </source>
</evidence>
<keyword evidence="1" id="KW-0812">Transmembrane</keyword>
<protein>
    <submittedName>
        <fullName evidence="2">Uncharacterized protein</fullName>
    </submittedName>
</protein>
<organism evidence="2">
    <name type="scientific">Desulfurivibrio alkaliphilus</name>
    <dbReference type="NCBI Taxonomy" id="427923"/>
    <lineage>
        <taxon>Bacteria</taxon>
        <taxon>Pseudomonadati</taxon>
        <taxon>Thermodesulfobacteriota</taxon>
        <taxon>Desulfobulbia</taxon>
        <taxon>Desulfobulbales</taxon>
        <taxon>Desulfobulbaceae</taxon>
        <taxon>Desulfurivibrio</taxon>
    </lineage>
</organism>
<proteinExistence type="predicted"/>
<feature type="transmembrane region" description="Helical" evidence="1">
    <location>
        <begin position="12"/>
        <end position="33"/>
    </location>
</feature>
<dbReference type="AlphaFoldDB" id="A0A7C2TFM6"/>
<keyword evidence="1" id="KW-0472">Membrane</keyword>
<gene>
    <name evidence="2" type="ORF">ENN98_01420</name>
</gene>
<keyword evidence="1" id="KW-1133">Transmembrane helix</keyword>
<evidence type="ECO:0000313" key="2">
    <source>
        <dbReference type="EMBL" id="HET97366.1"/>
    </source>
</evidence>
<dbReference type="Proteomes" id="UP000885986">
    <property type="component" value="Unassembled WGS sequence"/>
</dbReference>